<dbReference type="EMBL" id="GL377303">
    <property type="protein sequence ID" value="EFJ00208.1"/>
    <property type="molecule type" value="Genomic_DNA"/>
</dbReference>
<feature type="compositionally biased region" description="Low complexity" evidence="1">
    <location>
        <begin position="1"/>
        <end position="20"/>
    </location>
</feature>
<organism evidence="3">
    <name type="scientific">Schizophyllum commune (strain H4-8 / FGSC 9210)</name>
    <name type="common">Split gill fungus</name>
    <dbReference type="NCBI Taxonomy" id="578458"/>
    <lineage>
        <taxon>Eukaryota</taxon>
        <taxon>Fungi</taxon>
        <taxon>Dikarya</taxon>
        <taxon>Basidiomycota</taxon>
        <taxon>Agaricomycotina</taxon>
        <taxon>Agaricomycetes</taxon>
        <taxon>Agaricomycetidae</taxon>
        <taxon>Agaricales</taxon>
        <taxon>Schizophyllaceae</taxon>
        <taxon>Schizophyllum</taxon>
    </lineage>
</organism>
<name>D8PWH0_SCHCM</name>
<dbReference type="VEuPathDB" id="FungiDB:SCHCODRAFT_02485640"/>
<accession>D8PWH0</accession>
<feature type="non-terminal residue" evidence="2">
    <location>
        <position position="229"/>
    </location>
</feature>
<dbReference type="AlphaFoldDB" id="D8PWH0"/>
<gene>
    <name evidence="2" type="ORF">SCHCODRAFT_105545</name>
</gene>
<proteinExistence type="predicted"/>
<dbReference type="OrthoDB" id="2675274at2759"/>
<protein>
    <submittedName>
        <fullName evidence="2">Uncharacterized protein</fullName>
    </submittedName>
</protein>
<evidence type="ECO:0000256" key="1">
    <source>
        <dbReference type="SAM" id="MobiDB-lite"/>
    </source>
</evidence>
<dbReference type="HOGENOM" id="CLU_1210398_0_0_1"/>
<reference evidence="2 3" key="1">
    <citation type="journal article" date="2010" name="Nat. Biotechnol.">
        <title>Genome sequence of the model mushroom Schizophyllum commune.</title>
        <authorList>
            <person name="Ohm R.A."/>
            <person name="de Jong J.F."/>
            <person name="Lugones L.G."/>
            <person name="Aerts A."/>
            <person name="Kothe E."/>
            <person name="Stajich J.E."/>
            <person name="de Vries R.P."/>
            <person name="Record E."/>
            <person name="Levasseur A."/>
            <person name="Baker S.E."/>
            <person name="Bartholomew K.A."/>
            <person name="Coutinho P.M."/>
            <person name="Erdmann S."/>
            <person name="Fowler T.J."/>
            <person name="Gathman A.C."/>
            <person name="Lombard V."/>
            <person name="Henrissat B."/>
            <person name="Knabe N."/>
            <person name="Kuees U."/>
            <person name="Lilly W.W."/>
            <person name="Lindquist E."/>
            <person name="Lucas S."/>
            <person name="Magnuson J.K."/>
            <person name="Piumi F."/>
            <person name="Raudaskoski M."/>
            <person name="Salamov A."/>
            <person name="Schmutz J."/>
            <person name="Schwarze F.W.M.R."/>
            <person name="vanKuyk P.A."/>
            <person name="Horton J.S."/>
            <person name="Grigoriev I.V."/>
            <person name="Woesten H.A.B."/>
        </authorList>
    </citation>
    <scope>NUCLEOTIDE SEQUENCE [LARGE SCALE GENOMIC DNA]</scope>
    <source>
        <strain evidence="3">H4-8 / FGSC 9210</strain>
    </source>
</reference>
<feature type="compositionally biased region" description="Basic residues" evidence="1">
    <location>
        <begin position="99"/>
        <end position="108"/>
    </location>
</feature>
<dbReference type="GeneID" id="9595710"/>
<feature type="compositionally biased region" description="Low complexity" evidence="1">
    <location>
        <begin position="120"/>
        <end position="131"/>
    </location>
</feature>
<dbReference type="Proteomes" id="UP000007431">
    <property type="component" value="Unassembled WGS sequence"/>
</dbReference>
<evidence type="ECO:0000313" key="2">
    <source>
        <dbReference type="EMBL" id="EFJ00208.1"/>
    </source>
</evidence>
<keyword evidence="3" id="KW-1185">Reference proteome</keyword>
<feature type="compositionally biased region" description="Low complexity" evidence="1">
    <location>
        <begin position="61"/>
        <end position="71"/>
    </location>
</feature>
<dbReference type="InParanoid" id="D8PWH0"/>
<evidence type="ECO:0000313" key="3">
    <source>
        <dbReference type="Proteomes" id="UP000007431"/>
    </source>
</evidence>
<dbReference type="RefSeq" id="XP_003035110.1">
    <property type="nucleotide sequence ID" value="XM_003035064.1"/>
</dbReference>
<dbReference type="KEGG" id="scm:SCHCO_02485640"/>
<feature type="region of interest" description="Disordered" evidence="1">
    <location>
        <begin position="1"/>
        <end position="154"/>
    </location>
</feature>
<feature type="region of interest" description="Disordered" evidence="1">
    <location>
        <begin position="185"/>
        <end position="207"/>
    </location>
</feature>
<sequence>MPNNVSPTRSSPSSASSSRRSSLDMGRNTRGKSSTARATIHSRHPGLRLGKLPDPAPIPPSLLGSPLLQNPDSIFRRGLTTPLRPSEEDERWLQDTPQRRRAGGRRAHTPPTDPAHEIGADAPPAKPQHAQHAQRDALPAAGASAKDSAGQRDQALTTAAVLRLATARPPALRHNPLPAACLARPPRLLHRPPTTHASAIDSLPWHPRHPPPSLVHLMGRHIAYAIHQY</sequence>